<evidence type="ECO:0000256" key="4">
    <source>
        <dbReference type="ARBA" id="ARBA00022989"/>
    </source>
</evidence>
<evidence type="ECO:0008006" key="12">
    <source>
        <dbReference type="Google" id="ProtNLM"/>
    </source>
</evidence>
<dbReference type="InterPro" id="IPR003838">
    <property type="entry name" value="ABC3_permease_C"/>
</dbReference>
<evidence type="ECO:0000256" key="2">
    <source>
        <dbReference type="ARBA" id="ARBA00022475"/>
    </source>
</evidence>
<feature type="transmembrane region" description="Helical" evidence="7">
    <location>
        <begin position="228"/>
        <end position="250"/>
    </location>
</feature>
<dbReference type="AlphaFoldDB" id="A0A1F5UX34"/>
<evidence type="ECO:0000259" key="9">
    <source>
        <dbReference type="Pfam" id="PF12704"/>
    </source>
</evidence>
<dbReference type="Pfam" id="PF02687">
    <property type="entry name" value="FtsX"/>
    <property type="match status" value="1"/>
</dbReference>
<keyword evidence="3 7" id="KW-0812">Transmembrane</keyword>
<keyword evidence="2" id="KW-1003">Cell membrane</keyword>
<evidence type="ECO:0000256" key="6">
    <source>
        <dbReference type="ARBA" id="ARBA00038076"/>
    </source>
</evidence>
<organism evidence="10 11">
    <name type="scientific">Fraserbacteria sp. (strain RBG_16_55_9)</name>
    <dbReference type="NCBI Taxonomy" id="1817864"/>
    <lineage>
        <taxon>Bacteria</taxon>
        <taxon>Candidatus Fraseribacteriota</taxon>
    </lineage>
</organism>
<dbReference type="GO" id="GO:0022857">
    <property type="term" value="F:transmembrane transporter activity"/>
    <property type="evidence" value="ECO:0007669"/>
    <property type="project" value="TreeGrafter"/>
</dbReference>
<protein>
    <recommendedName>
        <fullName evidence="12">ABC transporter permease</fullName>
    </recommendedName>
</protein>
<sequence length="369" mass="38618">MLTVLGIAIGMTAVVGLWGLTGGVQRALEGQFQRIGHDLVFILPGSTRGLSSSEVMQIDVERLRSMPGAAQVGALLRQALPVSAGKTQGFLIILGLSPETMRWADRFFPHFELTDGRLPLAEGGEVLLTQRAALDLNLSVGGTIQLADHDFRVSGVLRSTGDSSIEGAIIAPLAALWELTGRSHSTSLVWVQAQPGYDVETLAASLEEALRSIPGGFSVQTSKRLNEIIQAVLGVLRAALTGIAAVALLVGGIGLMNTMYMAVLERTREVGILISLGAHSRQIVTLFLFEAALLGLGGGIVGVLLGTGLAISLCALIIQATGAPMFSPTVDLSLVGFSLLFAMGLGMLAGALPARRAALLHPVDALRYE</sequence>
<feature type="domain" description="MacB-like periplasmic core" evidence="9">
    <location>
        <begin position="1"/>
        <end position="208"/>
    </location>
</feature>
<dbReference type="Proteomes" id="UP000179157">
    <property type="component" value="Unassembled WGS sequence"/>
</dbReference>
<evidence type="ECO:0000313" key="10">
    <source>
        <dbReference type="EMBL" id="OGF55658.1"/>
    </source>
</evidence>
<dbReference type="InterPro" id="IPR025857">
    <property type="entry name" value="MacB_PCD"/>
</dbReference>
<proteinExistence type="inferred from homology"/>
<keyword evidence="5 7" id="KW-0472">Membrane</keyword>
<dbReference type="GO" id="GO:0005886">
    <property type="term" value="C:plasma membrane"/>
    <property type="evidence" value="ECO:0007669"/>
    <property type="project" value="UniProtKB-SubCell"/>
</dbReference>
<feature type="transmembrane region" description="Helical" evidence="7">
    <location>
        <begin position="332"/>
        <end position="352"/>
    </location>
</feature>
<reference evidence="10 11" key="1">
    <citation type="journal article" date="2016" name="Nat. Commun.">
        <title>Thousands of microbial genomes shed light on interconnected biogeochemical processes in an aquifer system.</title>
        <authorList>
            <person name="Anantharaman K."/>
            <person name="Brown C.T."/>
            <person name="Hug L.A."/>
            <person name="Sharon I."/>
            <person name="Castelle C.J."/>
            <person name="Probst A.J."/>
            <person name="Thomas B.C."/>
            <person name="Singh A."/>
            <person name="Wilkins M.J."/>
            <person name="Karaoz U."/>
            <person name="Brodie E.L."/>
            <person name="Williams K.H."/>
            <person name="Hubbard S.S."/>
            <person name="Banfield J.F."/>
        </authorList>
    </citation>
    <scope>NUCLEOTIDE SEQUENCE [LARGE SCALE GENOMIC DNA]</scope>
    <source>
        <strain evidence="11">RBG_16_55_9</strain>
    </source>
</reference>
<evidence type="ECO:0000259" key="8">
    <source>
        <dbReference type="Pfam" id="PF02687"/>
    </source>
</evidence>
<keyword evidence="4 7" id="KW-1133">Transmembrane helix</keyword>
<comment type="similarity">
    <text evidence="6">Belongs to the ABC-4 integral membrane protein family.</text>
</comment>
<evidence type="ECO:0000256" key="1">
    <source>
        <dbReference type="ARBA" id="ARBA00004651"/>
    </source>
</evidence>
<name>A0A1F5UX34_FRAXR</name>
<evidence type="ECO:0000256" key="5">
    <source>
        <dbReference type="ARBA" id="ARBA00023136"/>
    </source>
</evidence>
<comment type="caution">
    <text evidence="10">The sequence shown here is derived from an EMBL/GenBank/DDBJ whole genome shotgun (WGS) entry which is preliminary data.</text>
</comment>
<gene>
    <name evidence="10" type="ORF">A2Z21_01510</name>
</gene>
<evidence type="ECO:0000313" key="11">
    <source>
        <dbReference type="Proteomes" id="UP000179157"/>
    </source>
</evidence>
<comment type="subcellular location">
    <subcellularLocation>
        <location evidence="1">Cell membrane</location>
        <topology evidence="1">Multi-pass membrane protein</topology>
    </subcellularLocation>
</comment>
<evidence type="ECO:0000256" key="7">
    <source>
        <dbReference type="SAM" id="Phobius"/>
    </source>
</evidence>
<feature type="transmembrane region" description="Helical" evidence="7">
    <location>
        <begin position="6"/>
        <end position="24"/>
    </location>
</feature>
<dbReference type="Pfam" id="PF12704">
    <property type="entry name" value="MacB_PCD"/>
    <property type="match status" value="1"/>
</dbReference>
<evidence type="ECO:0000256" key="3">
    <source>
        <dbReference type="ARBA" id="ARBA00022692"/>
    </source>
</evidence>
<dbReference type="PANTHER" id="PTHR30572">
    <property type="entry name" value="MEMBRANE COMPONENT OF TRANSPORTER-RELATED"/>
    <property type="match status" value="1"/>
</dbReference>
<feature type="transmembrane region" description="Helical" evidence="7">
    <location>
        <begin position="296"/>
        <end position="320"/>
    </location>
</feature>
<dbReference type="EMBL" id="MFGX01000051">
    <property type="protein sequence ID" value="OGF55658.1"/>
    <property type="molecule type" value="Genomic_DNA"/>
</dbReference>
<dbReference type="PANTHER" id="PTHR30572:SF4">
    <property type="entry name" value="ABC TRANSPORTER PERMEASE YTRF"/>
    <property type="match status" value="1"/>
</dbReference>
<feature type="domain" description="ABC3 transporter permease C-terminal" evidence="8">
    <location>
        <begin position="243"/>
        <end position="358"/>
    </location>
</feature>
<dbReference type="InterPro" id="IPR050250">
    <property type="entry name" value="Macrolide_Exporter_MacB"/>
</dbReference>
<accession>A0A1F5UX34</accession>
<dbReference type="STRING" id="1817864.A2Z21_01510"/>